<dbReference type="InterPro" id="IPR050922">
    <property type="entry name" value="LytR/CpsA/Psr_CW_biosynth"/>
</dbReference>
<dbReference type="EMBL" id="CAUZLR010000002">
    <property type="protein sequence ID" value="CAK1232567.1"/>
    <property type="molecule type" value="Genomic_DNA"/>
</dbReference>
<evidence type="ECO:0000259" key="3">
    <source>
        <dbReference type="Pfam" id="PF03816"/>
    </source>
</evidence>
<organism evidence="4 5">
    <name type="scientific">Fructobacillus fructosus</name>
    <dbReference type="NCBI Taxonomy" id="1631"/>
    <lineage>
        <taxon>Bacteria</taxon>
        <taxon>Bacillati</taxon>
        <taxon>Bacillota</taxon>
        <taxon>Bacilli</taxon>
        <taxon>Lactobacillales</taxon>
        <taxon>Lactobacillaceae</taxon>
        <taxon>Fructobacillus</taxon>
    </lineage>
</organism>
<comment type="caution">
    <text evidence="4">The sequence shown here is derived from an EMBL/GenBank/DDBJ whole genome shotgun (WGS) entry which is preliminary data.</text>
</comment>
<dbReference type="InterPro" id="IPR004474">
    <property type="entry name" value="LytR_CpsA_psr"/>
</dbReference>
<dbReference type="NCBIfam" id="TIGR00350">
    <property type="entry name" value="lytR_cpsA_psr"/>
    <property type="match status" value="1"/>
</dbReference>
<comment type="similarity">
    <text evidence="1">Belongs to the LytR/CpsA/Psr (LCP) family.</text>
</comment>
<keyword evidence="2" id="KW-0812">Transmembrane</keyword>
<keyword evidence="5" id="KW-1185">Reference proteome</keyword>
<sequence>MQQDPDQLSRKVRYDGVRQKRKKRSRIRKWILSILTIILLAVAGWGTYLYAQYKGSIDDIQKSAKISKTRNVSNLIARGKPFSVLVMGTDVGELNRNDREGLTDSMMLVTINPKTDKVTMMSIPRDIMTAIPGYEDSFPQKLNAAYVFGGVGATMKAVQDYLNVPIDSYALVNMKGLTTLVDKVGGVSVKSPMDFQYSQDTAHDYGPDLYRFHKGSTKWEYSDDNGSTWTSSKTKLTGEAALAFSRMRYDDPQGDYGRQQRQRLVLQALIKKSVNAETLLSVSFIKSLSKYAQTDLSFNNILKIAQNYRNAAKNQDSDHMQGTGVMYDGVSYQAVTNSEKQRVTNKLRKQLGLSEKETGTQFGGDVPSSGTSIANTYLSQIGETLEQ</sequence>
<dbReference type="RefSeq" id="WP_338345939.1">
    <property type="nucleotide sequence ID" value="NZ_CAUZLR010000002.1"/>
</dbReference>
<proteinExistence type="inferred from homology"/>
<dbReference type="Gene3D" id="3.40.630.190">
    <property type="entry name" value="LCP protein"/>
    <property type="match status" value="1"/>
</dbReference>
<feature type="transmembrane region" description="Helical" evidence="2">
    <location>
        <begin position="30"/>
        <end position="51"/>
    </location>
</feature>
<keyword evidence="2" id="KW-0472">Membrane</keyword>
<reference evidence="4 5" key="1">
    <citation type="submission" date="2023-10" db="EMBL/GenBank/DDBJ databases">
        <authorList>
            <person name="Botero Cardona J."/>
        </authorList>
    </citation>
    <scope>NUCLEOTIDE SEQUENCE [LARGE SCALE GENOMIC DNA]</scope>
    <source>
        <strain evidence="4 5">R-54839</strain>
    </source>
</reference>
<evidence type="ECO:0000256" key="2">
    <source>
        <dbReference type="SAM" id="Phobius"/>
    </source>
</evidence>
<dbReference type="Proteomes" id="UP001314261">
    <property type="component" value="Unassembled WGS sequence"/>
</dbReference>
<evidence type="ECO:0000313" key="4">
    <source>
        <dbReference type="EMBL" id="CAK1232567.1"/>
    </source>
</evidence>
<gene>
    <name evidence="4" type="ORF">R54839_PPFHFPJH_00507</name>
</gene>
<evidence type="ECO:0000256" key="1">
    <source>
        <dbReference type="ARBA" id="ARBA00006068"/>
    </source>
</evidence>
<dbReference type="PANTHER" id="PTHR33392:SF6">
    <property type="entry name" value="POLYISOPRENYL-TEICHOIC ACID--PEPTIDOGLYCAN TEICHOIC ACID TRANSFERASE TAGU"/>
    <property type="match status" value="1"/>
</dbReference>
<name>A0ABN9YMM8_9LACO</name>
<feature type="domain" description="Cell envelope-related transcriptional attenuator" evidence="3">
    <location>
        <begin position="103"/>
        <end position="273"/>
    </location>
</feature>
<dbReference type="Pfam" id="PF03816">
    <property type="entry name" value="LytR_cpsA_psr"/>
    <property type="match status" value="1"/>
</dbReference>
<dbReference type="GO" id="GO:0016740">
    <property type="term" value="F:transferase activity"/>
    <property type="evidence" value="ECO:0007669"/>
    <property type="project" value="UniProtKB-KW"/>
</dbReference>
<keyword evidence="2" id="KW-1133">Transmembrane helix</keyword>
<evidence type="ECO:0000313" key="5">
    <source>
        <dbReference type="Proteomes" id="UP001314261"/>
    </source>
</evidence>
<dbReference type="PANTHER" id="PTHR33392">
    <property type="entry name" value="POLYISOPRENYL-TEICHOIC ACID--PEPTIDOGLYCAN TEICHOIC ACID TRANSFERASE TAGU"/>
    <property type="match status" value="1"/>
</dbReference>
<keyword evidence="4" id="KW-0808">Transferase</keyword>
<protein>
    <submittedName>
        <fullName evidence="4">LytR-Cps2A-Psr (LCP) family (Peptidoglyca n teichoic acid transferase) (Cps2a)</fullName>
    </submittedName>
</protein>
<accession>A0ABN9YMM8</accession>